<keyword evidence="1" id="KW-0472">Membrane</keyword>
<dbReference type="GO" id="GO:0006629">
    <property type="term" value="P:lipid metabolic process"/>
    <property type="evidence" value="ECO:0007669"/>
    <property type="project" value="InterPro"/>
</dbReference>
<gene>
    <name evidence="2" type="ORF">G6F64_001571</name>
</gene>
<proteinExistence type="predicted"/>
<dbReference type="InterPro" id="IPR044851">
    <property type="entry name" value="Wax_synthase"/>
</dbReference>
<keyword evidence="1" id="KW-1133">Transmembrane helix</keyword>
<feature type="transmembrane region" description="Helical" evidence="1">
    <location>
        <begin position="157"/>
        <end position="176"/>
    </location>
</feature>
<evidence type="ECO:0000256" key="1">
    <source>
        <dbReference type="SAM" id="Phobius"/>
    </source>
</evidence>
<protein>
    <recommendedName>
        <fullName evidence="4">Wax synthase domain-containing protein</fullName>
    </recommendedName>
</protein>
<keyword evidence="1" id="KW-0812">Transmembrane</keyword>
<organism evidence="2 3">
    <name type="scientific">Rhizopus oryzae</name>
    <name type="common">Mucormycosis agent</name>
    <name type="synonym">Rhizopus arrhizus var. delemar</name>
    <dbReference type="NCBI Taxonomy" id="64495"/>
    <lineage>
        <taxon>Eukaryota</taxon>
        <taxon>Fungi</taxon>
        <taxon>Fungi incertae sedis</taxon>
        <taxon>Mucoromycota</taxon>
        <taxon>Mucoromycotina</taxon>
        <taxon>Mucoromycetes</taxon>
        <taxon>Mucorales</taxon>
        <taxon>Mucorineae</taxon>
        <taxon>Rhizopodaceae</taxon>
        <taxon>Rhizopus</taxon>
    </lineage>
</organism>
<dbReference type="OrthoDB" id="1077582at2759"/>
<dbReference type="Proteomes" id="UP000716291">
    <property type="component" value="Unassembled WGS sequence"/>
</dbReference>
<evidence type="ECO:0000313" key="3">
    <source>
        <dbReference type="Proteomes" id="UP000716291"/>
    </source>
</evidence>
<name>A0A9P6XHZ0_RHIOR</name>
<sequence length="332" mass="37289">MSSPLLNLRLPDPIVIPALPLTGLYVCMLGTDYILLKYQRTVTKTQLRVAITTAHALVPLVIASPSSPANVAFATVPWFVASYSAGLPLDAFSVKEWTRAIFETVIDRSPVEGNVYVQGLVKTGRGILKLLILVYGVQPLLPSKPDLMLRYPWFSKTSLICTFLFGLDAYLIMGFMDMAAGIVQVMTGLKMEDMFDSPFLATSRRWNKHIRNLLHAQIFSKANDKKEKKKPKGFLSTVQGRGLLSFTASAIFHELIVWSVCRKVTLENLCFFSLHGLVCAIEVKYFKKQPQSRLGQCVGIMGQLSFMVMTGRLFLGPYLRHRFMEPLQLTRF</sequence>
<dbReference type="PANTHER" id="PTHR31595">
    <property type="entry name" value="LONG-CHAIN-ALCOHOL O-FATTY-ACYLTRANSFERASE 3-RELATED"/>
    <property type="match status" value="1"/>
</dbReference>
<evidence type="ECO:0008006" key="4">
    <source>
        <dbReference type="Google" id="ProtNLM"/>
    </source>
</evidence>
<dbReference type="GO" id="GO:0008374">
    <property type="term" value="F:O-acyltransferase activity"/>
    <property type="evidence" value="ECO:0007669"/>
    <property type="project" value="InterPro"/>
</dbReference>
<dbReference type="AlphaFoldDB" id="A0A9P6XHZ0"/>
<accession>A0A9P6XHZ0</accession>
<feature type="transmembrane region" description="Helical" evidence="1">
    <location>
        <begin position="294"/>
        <end position="315"/>
    </location>
</feature>
<feature type="transmembrane region" description="Helical" evidence="1">
    <location>
        <begin position="14"/>
        <end position="35"/>
    </location>
</feature>
<dbReference type="EMBL" id="JAANQT010000123">
    <property type="protein sequence ID" value="KAG1314308.1"/>
    <property type="molecule type" value="Genomic_DNA"/>
</dbReference>
<comment type="caution">
    <text evidence="2">The sequence shown here is derived from an EMBL/GenBank/DDBJ whole genome shotgun (WGS) entry which is preliminary data.</text>
</comment>
<evidence type="ECO:0000313" key="2">
    <source>
        <dbReference type="EMBL" id="KAG1314308.1"/>
    </source>
</evidence>
<keyword evidence="3" id="KW-1185">Reference proteome</keyword>
<dbReference type="PANTHER" id="PTHR31595:SF57">
    <property type="entry name" value="OS04G0481900 PROTEIN"/>
    <property type="match status" value="1"/>
</dbReference>
<reference evidence="2" key="1">
    <citation type="journal article" date="2020" name="Microb. Genom.">
        <title>Genetic diversity of clinical and environmental Mucorales isolates obtained from an investigation of mucormycosis cases among solid organ transplant recipients.</title>
        <authorList>
            <person name="Nguyen M.H."/>
            <person name="Kaul D."/>
            <person name="Muto C."/>
            <person name="Cheng S.J."/>
            <person name="Richter R.A."/>
            <person name="Bruno V.M."/>
            <person name="Liu G."/>
            <person name="Beyhan S."/>
            <person name="Sundermann A.J."/>
            <person name="Mounaud S."/>
            <person name="Pasculle A.W."/>
            <person name="Nierman W.C."/>
            <person name="Driscoll E."/>
            <person name="Cumbie R."/>
            <person name="Clancy C.J."/>
            <person name="Dupont C.L."/>
        </authorList>
    </citation>
    <scope>NUCLEOTIDE SEQUENCE</scope>
    <source>
        <strain evidence="2">GL11</strain>
    </source>
</reference>